<keyword evidence="1 4" id="KW-0808">Transferase</keyword>
<evidence type="ECO:0000259" key="3">
    <source>
        <dbReference type="PROSITE" id="PS51186"/>
    </source>
</evidence>
<dbReference type="PANTHER" id="PTHR43626">
    <property type="entry name" value="ACYL-COA N-ACYLTRANSFERASE"/>
    <property type="match status" value="1"/>
</dbReference>
<protein>
    <submittedName>
        <fullName evidence="4">Acetyltransferase (GNAT) domain-containing protein</fullName>
    </submittedName>
</protein>
<reference evidence="5" key="1">
    <citation type="submission" date="2016-08" db="EMBL/GenBank/DDBJ databases">
        <authorList>
            <person name="Varghese N."/>
            <person name="Submissions Spin"/>
        </authorList>
    </citation>
    <scope>NUCLEOTIDE SEQUENCE [LARGE SCALE GENOMIC DNA]</scope>
    <source>
        <strain evidence="5">SGD-1123</strain>
    </source>
</reference>
<dbReference type="Pfam" id="PF00583">
    <property type="entry name" value="Acetyltransf_1"/>
    <property type="match status" value="1"/>
</dbReference>
<dbReference type="InterPro" id="IPR016181">
    <property type="entry name" value="Acyl_CoA_acyltransferase"/>
</dbReference>
<keyword evidence="2" id="KW-0012">Acyltransferase</keyword>
<dbReference type="Proteomes" id="UP000181997">
    <property type="component" value="Unassembled WGS sequence"/>
</dbReference>
<evidence type="ECO:0000313" key="5">
    <source>
        <dbReference type="Proteomes" id="UP000181997"/>
    </source>
</evidence>
<gene>
    <name evidence="4" type="ORF">GA0061094_0241</name>
</gene>
<feature type="domain" description="N-acetyltransferase" evidence="3">
    <location>
        <begin position="3"/>
        <end position="136"/>
    </location>
</feature>
<sequence length="139" mass="16079">MKLDIKEEFHTDDLEEMKAVYQSVGWMKHSPEVIKQVFESSNVIVIVKAEEQVVGFGRALSDGVFNAAIYDIVVHREFQNQGIACKIMRRLLERLEGVSCVHLISTSGNEEFYKKCGFRKVKTGMARYIREELQDEYLE</sequence>
<evidence type="ECO:0000256" key="2">
    <source>
        <dbReference type="ARBA" id="ARBA00023315"/>
    </source>
</evidence>
<dbReference type="GO" id="GO:0008080">
    <property type="term" value="F:N-acetyltransferase activity"/>
    <property type="evidence" value="ECO:0007669"/>
    <property type="project" value="InterPro"/>
</dbReference>
<dbReference type="InterPro" id="IPR045039">
    <property type="entry name" value="NSI-like"/>
</dbReference>
<accession>A0A0V8HQR4</accession>
<dbReference type="EMBL" id="FMAU01000001">
    <property type="protein sequence ID" value="SCB74806.1"/>
    <property type="molecule type" value="Genomic_DNA"/>
</dbReference>
<organism evidence="4 5">
    <name type="scientific">[Bacillus] enclensis</name>
    <dbReference type="NCBI Taxonomy" id="1402860"/>
    <lineage>
        <taxon>Bacteria</taxon>
        <taxon>Bacillati</taxon>
        <taxon>Bacillota</taxon>
        <taxon>Bacilli</taxon>
        <taxon>Bacillales</taxon>
        <taxon>Bacillaceae</taxon>
        <taxon>Rossellomorea</taxon>
    </lineage>
</organism>
<dbReference type="CDD" id="cd04301">
    <property type="entry name" value="NAT_SF"/>
    <property type="match status" value="1"/>
</dbReference>
<dbReference type="RefSeq" id="WP_058297162.1">
    <property type="nucleotide sequence ID" value="NZ_FMAU01000001.1"/>
</dbReference>
<dbReference type="SUPFAM" id="SSF55729">
    <property type="entry name" value="Acyl-CoA N-acyltransferases (Nat)"/>
    <property type="match status" value="1"/>
</dbReference>
<dbReference type="PANTHER" id="PTHR43626:SF4">
    <property type="entry name" value="GCN5-RELATED N-ACETYLTRANSFERASE 2, CHLOROPLASTIC"/>
    <property type="match status" value="1"/>
</dbReference>
<dbReference type="AlphaFoldDB" id="A0A0V8HQR4"/>
<name>A0A0V8HQR4_9BACI</name>
<dbReference type="PROSITE" id="PS51186">
    <property type="entry name" value="GNAT"/>
    <property type="match status" value="1"/>
</dbReference>
<dbReference type="InterPro" id="IPR000182">
    <property type="entry name" value="GNAT_dom"/>
</dbReference>
<dbReference type="OrthoDB" id="9775804at2"/>
<evidence type="ECO:0000256" key="1">
    <source>
        <dbReference type="ARBA" id="ARBA00022679"/>
    </source>
</evidence>
<keyword evidence="5" id="KW-1185">Reference proteome</keyword>
<dbReference type="GO" id="GO:0005737">
    <property type="term" value="C:cytoplasm"/>
    <property type="evidence" value="ECO:0007669"/>
    <property type="project" value="TreeGrafter"/>
</dbReference>
<evidence type="ECO:0000313" key="4">
    <source>
        <dbReference type="EMBL" id="SCB74806.1"/>
    </source>
</evidence>
<proteinExistence type="predicted"/>
<dbReference type="Gene3D" id="3.40.630.30">
    <property type="match status" value="1"/>
</dbReference>